<dbReference type="PANTHER" id="PTHR35983">
    <property type="entry name" value="UPF0166 PROTEIN TM_0021"/>
    <property type="match status" value="1"/>
</dbReference>
<organism evidence="2 3">
    <name type="scientific">Pendulispora brunnea</name>
    <dbReference type="NCBI Taxonomy" id="2905690"/>
    <lineage>
        <taxon>Bacteria</taxon>
        <taxon>Pseudomonadati</taxon>
        <taxon>Myxococcota</taxon>
        <taxon>Myxococcia</taxon>
        <taxon>Myxococcales</taxon>
        <taxon>Sorangiineae</taxon>
        <taxon>Pendulisporaceae</taxon>
        <taxon>Pendulispora</taxon>
    </lineage>
</organism>
<dbReference type="InterPro" id="IPR011322">
    <property type="entry name" value="N-reg_PII-like_a/b"/>
</dbReference>
<dbReference type="RefSeq" id="WP_394846763.1">
    <property type="nucleotide sequence ID" value="NZ_CP089982.1"/>
</dbReference>
<dbReference type="InterPro" id="IPR003793">
    <property type="entry name" value="UPF0166"/>
</dbReference>
<dbReference type="EMBL" id="CP089982">
    <property type="protein sequence ID" value="WXA96150.1"/>
    <property type="molecule type" value="Genomic_DNA"/>
</dbReference>
<dbReference type="InterPro" id="IPR015867">
    <property type="entry name" value="N-reg_PII/ATP_PRibTrfase_C"/>
</dbReference>
<accession>A0ABZ2KBW3</accession>
<evidence type="ECO:0000256" key="1">
    <source>
        <dbReference type="ARBA" id="ARBA00010554"/>
    </source>
</evidence>
<reference evidence="2 3" key="1">
    <citation type="submission" date="2021-12" db="EMBL/GenBank/DDBJ databases">
        <title>Discovery of the Pendulisporaceae a myxobacterial family with distinct sporulation behavior and unique specialized metabolism.</title>
        <authorList>
            <person name="Garcia R."/>
            <person name="Popoff A."/>
            <person name="Bader C.D."/>
            <person name="Loehr J."/>
            <person name="Walesch S."/>
            <person name="Walt C."/>
            <person name="Boldt J."/>
            <person name="Bunk B."/>
            <person name="Haeckl F.J.F.P.J."/>
            <person name="Gunesch A.P."/>
            <person name="Birkelbach J."/>
            <person name="Nuebel U."/>
            <person name="Pietschmann T."/>
            <person name="Bach T."/>
            <person name="Mueller R."/>
        </authorList>
    </citation>
    <scope>NUCLEOTIDE SEQUENCE [LARGE SCALE GENOMIC DNA]</scope>
    <source>
        <strain evidence="2 3">MSr12523</strain>
    </source>
</reference>
<dbReference type="SUPFAM" id="SSF54913">
    <property type="entry name" value="GlnB-like"/>
    <property type="match status" value="1"/>
</dbReference>
<dbReference type="Proteomes" id="UP001379533">
    <property type="component" value="Chromosome"/>
</dbReference>
<name>A0ABZ2KBW3_9BACT</name>
<dbReference type="Gene3D" id="3.30.70.120">
    <property type="match status" value="1"/>
</dbReference>
<comment type="similarity">
    <text evidence="1">Belongs to the UPF0166 family.</text>
</comment>
<dbReference type="Pfam" id="PF02641">
    <property type="entry name" value="DUF190"/>
    <property type="match status" value="1"/>
</dbReference>
<sequence>MRVLDGEQVLVRIFIGDSDKWRHQPLARALLERLRREGFAGATVFRGLAGFGASSVIHTANIVDLSGDLPIVIEVVEDEAHVQKLVPILDEMITGGALVTMEKVHVLKYAPNKRTPTLRPPGLG</sequence>
<keyword evidence="3" id="KW-1185">Reference proteome</keyword>
<evidence type="ECO:0000313" key="3">
    <source>
        <dbReference type="Proteomes" id="UP001379533"/>
    </source>
</evidence>
<dbReference type="PANTHER" id="PTHR35983:SF1">
    <property type="entry name" value="UPF0166 PROTEIN TM_0021"/>
    <property type="match status" value="1"/>
</dbReference>
<protein>
    <submittedName>
        <fullName evidence="2">DUF190 domain-containing protein</fullName>
    </submittedName>
</protein>
<proteinExistence type="inferred from homology"/>
<gene>
    <name evidence="2" type="ORF">LZC95_04775</name>
</gene>
<evidence type="ECO:0000313" key="2">
    <source>
        <dbReference type="EMBL" id="WXA96150.1"/>
    </source>
</evidence>